<dbReference type="PANTHER" id="PTHR42879">
    <property type="entry name" value="3-OXOACYL-(ACYL-CARRIER-PROTEIN) REDUCTASE"/>
    <property type="match status" value="1"/>
</dbReference>
<feature type="domain" description="Ketoreductase" evidence="2">
    <location>
        <begin position="10"/>
        <end position="189"/>
    </location>
</feature>
<protein>
    <submittedName>
        <fullName evidence="3">Gluconate 5-dehydrogenase</fullName>
    </submittedName>
</protein>
<dbReference type="PRINTS" id="PR00080">
    <property type="entry name" value="SDRFAMILY"/>
</dbReference>
<dbReference type="STRING" id="439228.SAMN06295920_10873"/>
<accession>A0A1T5F310</accession>
<keyword evidence="4" id="KW-1185">Reference proteome</keyword>
<dbReference type="PANTHER" id="PTHR42879:SF2">
    <property type="entry name" value="3-OXOACYL-[ACYL-CARRIER-PROTEIN] REDUCTASE FABG"/>
    <property type="match status" value="1"/>
</dbReference>
<dbReference type="SUPFAM" id="SSF51735">
    <property type="entry name" value="NAD(P)-binding Rossmann-fold domains"/>
    <property type="match status" value="1"/>
</dbReference>
<name>A0A1T5F310_9SPHN</name>
<evidence type="ECO:0000259" key="2">
    <source>
        <dbReference type="SMART" id="SM00822"/>
    </source>
</evidence>
<dbReference type="GO" id="GO:0032787">
    <property type="term" value="P:monocarboxylic acid metabolic process"/>
    <property type="evidence" value="ECO:0007669"/>
    <property type="project" value="UniProtKB-ARBA"/>
</dbReference>
<comment type="similarity">
    <text evidence="1">Belongs to the short-chain dehydrogenases/reductases (SDR) family.</text>
</comment>
<proteinExistence type="inferred from homology"/>
<dbReference type="EMBL" id="FUYM01000008">
    <property type="protein sequence ID" value="SKB90440.1"/>
    <property type="molecule type" value="Genomic_DNA"/>
</dbReference>
<evidence type="ECO:0000313" key="3">
    <source>
        <dbReference type="EMBL" id="SKB90440.1"/>
    </source>
</evidence>
<organism evidence="3 4">
    <name type="scientific">Rhizorhabdus histidinilytica</name>
    <dbReference type="NCBI Taxonomy" id="439228"/>
    <lineage>
        <taxon>Bacteria</taxon>
        <taxon>Pseudomonadati</taxon>
        <taxon>Pseudomonadota</taxon>
        <taxon>Alphaproteobacteria</taxon>
        <taxon>Sphingomonadales</taxon>
        <taxon>Sphingomonadaceae</taxon>
        <taxon>Rhizorhabdus</taxon>
    </lineage>
</organism>
<gene>
    <name evidence="3" type="ORF">SAMN06295920_10873</name>
</gene>
<dbReference type="InterPro" id="IPR002347">
    <property type="entry name" value="SDR_fam"/>
</dbReference>
<dbReference type="FunFam" id="3.40.50.720:FF:000084">
    <property type="entry name" value="Short-chain dehydrogenase reductase"/>
    <property type="match status" value="1"/>
</dbReference>
<dbReference type="Proteomes" id="UP000189818">
    <property type="component" value="Unassembled WGS sequence"/>
</dbReference>
<dbReference type="InterPro" id="IPR057326">
    <property type="entry name" value="KR_dom"/>
</dbReference>
<dbReference type="RefSeq" id="WP_079649445.1">
    <property type="nucleotide sequence ID" value="NZ_FUYM01000008.1"/>
</dbReference>
<dbReference type="Gene3D" id="3.40.50.720">
    <property type="entry name" value="NAD(P)-binding Rossmann-like Domain"/>
    <property type="match status" value="1"/>
</dbReference>
<dbReference type="InterPro" id="IPR020904">
    <property type="entry name" value="Sc_DH/Rdtase_CS"/>
</dbReference>
<dbReference type="AlphaFoldDB" id="A0A1T5F310"/>
<dbReference type="OrthoDB" id="286404at2"/>
<dbReference type="InterPro" id="IPR036291">
    <property type="entry name" value="NAD(P)-bd_dom_sf"/>
</dbReference>
<sequence>MTALFSLEGRTAMVTGASRGLGRAIALGLADAGASLILAARDAAKLGEVADEVRARGRDARIVTFDLADMASVEAAARRLVDEGAPIDILVNNGGIAEWGPLHGSSLDHWERTFDVNVSAIYLLCRELSKPMAERGWGRIINFASYVAGTGRPNLSAYVASKHAVLGLTRAVAADLAPHGVTCNAIAPGIFLTDMAAPTAGHPQRAKIFRDAIAIGRFGDPAEIVGPVQFLASEASRYVTGHMLPVDGGIANILSLPVVVEGGSLD</sequence>
<dbReference type="InterPro" id="IPR050259">
    <property type="entry name" value="SDR"/>
</dbReference>
<dbReference type="Pfam" id="PF13561">
    <property type="entry name" value="adh_short_C2"/>
    <property type="match status" value="1"/>
</dbReference>
<reference evidence="4" key="1">
    <citation type="submission" date="2017-02" db="EMBL/GenBank/DDBJ databases">
        <authorList>
            <person name="Varghese N."/>
            <person name="Submissions S."/>
        </authorList>
    </citation>
    <scope>NUCLEOTIDE SEQUENCE [LARGE SCALE GENOMIC DNA]</scope>
    <source>
        <strain evidence="4">UM2</strain>
    </source>
</reference>
<dbReference type="SMART" id="SM00822">
    <property type="entry name" value="PKS_KR"/>
    <property type="match status" value="1"/>
</dbReference>
<evidence type="ECO:0000256" key="1">
    <source>
        <dbReference type="ARBA" id="ARBA00006484"/>
    </source>
</evidence>
<dbReference type="PROSITE" id="PS00061">
    <property type="entry name" value="ADH_SHORT"/>
    <property type="match status" value="1"/>
</dbReference>
<dbReference type="PRINTS" id="PR00081">
    <property type="entry name" value="GDHRDH"/>
</dbReference>
<evidence type="ECO:0000313" key="4">
    <source>
        <dbReference type="Proteomes" id="UP000189818"/>
    </source>
</evidence>